<dbReference type="PANTHER" id="PTHR38075">
    <property type="entry name" value="DUF4139 DOMAIN-CONTAINING PROTEIN"/>
    <property type="match status" value="1"/>
</dbReference>
<proteinExistence type="predicted"/>
<gene>
    <name evidence="1" type="ORF">METZ01_LOCUS2239</name>
</gene>
<dbReference type="AlphaFoldDB" id="A0A381N4C4"/>
<protein>
    <submittedName>
        <fullName evidence="1">Uncharacterized protein</fullName>
    </submittedName>
</protein>
<reference evidence="1" key="1">
    <citation type="submission" date="2018-05" db="EMBL/GenBank/DDBJ databases">
        <authorList>
            <person name="Lanie J.A."/>
            <person name="Ng W.-L."/>
            <person name="Kazmierczak K.M."/>
            <person name="Andrzejewski T.M."/>
            <person name="Davidsen T.M."/>
            <person name="Wayne K.J."/>
            <person name="Tettelin H."/>
            <person name="Glass J.I."/>
            <person name="Rusch D."/>
            <person name="Podicherti R."/>
            <person name="Tsui H.-C.T."/>
            <person name="Winkler M.E."/>
        </authorList>
    </citation>
    <scope>NUCLEOTIDE SEQUENCE</scope>
</reference>
<accession>A0A381N4C4</accession>
<dbReference type="EMBL" id="UINC01000112">
    <property type="protein sequence ID" value="SUZ49385.1"/>
    <property type="molecule type" value="Genomic_DNA"/>
</dbReference>
<name>A0A381N4C4_9ZZZZ</name>
<organism evidence="1">
    <name type="scientific">marine metagenome</name>
    <dbReference type="NCBI Taxonomy" id="408172"/>
    <lineage>
        <taxon>unclassified sequences</taxon>
        <taxon>metagenomes</taxon>
        <taxon>ecological metagenomes</taxon>
    </lineage>
</organism>
<sequence>MLVGQSEDATLTIYKDGTALIKQPVGWEIPSGNSYVTWSSLPNGIHRDTPFLNLEGATIISQRFNDNIFTGIDYFKKLRGEEIKVKPKDGKAVEGVLLEISSGSVTISNSGGIISFNRNELEYLGSENKDLDTPTFNPFLSWDLNSDSDKIIKGELVYKSNNFSWATVYRLKMLNEEKGELIAEAVISNNSNIDFDGGKLQLVEGNLNKVGRKPPRPERMNRVAMAVDPNTMPMMGKDELGDYYIYTLNDTHDLEAKENITIRMYGPLDIGYSKTYVFENFERRQKEEPLEVRVKMENTETNGLGISLPGGKVEMYSFTQSGGLEYIGADNMGQVPKGQSTTLTSGRAFDVIGKRRILNYDRQRKSEEAVIEIQVTNARTEAVNIQLVEHINGDWIIKHESINYQKKDASTIQFPFSLGSGETKTVTYTYRKEWK</sequence>
<dbReference type="PANTHER" id="PTHR38075:SF1">
    <property type="entry name" value="DUF4139 DOMAIN-CONTAINING PROTEIN"/>
    <property type="match status" value="1"/>
</dbReference>
<evidence type="ECO:0000313" key="1">
    <source>
        <dbReference type="EMBL" id="SUZ49385.1"/>
    </source>
</evidence>